<keyword evidence="2" id="KW-1185">Reference proteome</keyword>
<evidence type="ECO:0000313" key="2">
    <source>
        <dbReference type="Proteomes" id="UP000276133"/>
    </source>
</evidence>
<comment type="caution">
    <text evidence="1">The sequence shown here is derived from an EMBL/GenBank/DDBJ whole genome shotgun (WGS) entry which is preliminary data.</text>
</comment>
<proteinExistence type="predicted"/>
<accession>A0A3M7SL99</accession>
<gene>
    <name evidence="1" type="ORF">BpHYR1_036032</name>
</gene>
<name>A0A3M7SL99_BRAPC</name>
<protein>
    <submittedName>
        <fullName evidence="1">Uncharacterized protein</fullName>
    </submittedName>
</protein>
<dbReference type="OrthoDB" id="10166284at2759"/>
<dbReference type="Proteomes" id="UP000276133">
    <property type="component" value="Unassembled WGS sequence"/>
</dbReference>
<dbReference type="EMBL" id="REGN01001150">
    <property type="protein sequence ID" value="RNA36654.1"/>
    <property type="molecule type" value="Genomic_DNA"/>
</dbReference>
<dbReference type="AlphaFoldDB" id="A0A3M7SL99"/>
<organism evidence="1 2">
    <name type="scientific">Brachionus plicatilis</name>
    <name type="common">Marine rotifer</name>
    <name type="synonym">Brachionus muelleri</name>
    <dbReference type="NCBI Taxonomy" id="10195"/>
    <lineage>
        <taxon>Eukaryota</taxon>
        <taxon>Metazoa</taxon>
        <taxon>Spiralia</taxon>
        <taxon>Gnathifera</taxon>
        <taxon>Rotifera</taxon>
        <taxon>Eurotatoria</taxon>
        <taxon>Monogononta</taxon>
        <taxon>Pseudotrocha</taxon>
        <taxon>Ploima</taxon>
        <taxon>Brachionidae</taxon>
        <taxon>Brachionus</taxon>
    </lineage>
</organism>
<sequence>MKKWSDKFRLTGQNRSSWYILKLKNDVRKILNLISGNDIIEMLKDVLTQKEKRNLVDPKHEHALKELAYYYKKSDLKKRHFFIRPLRNTSINFSEIRRLGFRVSKHLWNTCSNTNERNKEQEKSLN</sequence>
<evidence type="ECO:0000313" key="1">
    <source>
        <dbReference type="EMBL" id="RNA36654.1"/>
    </source>
</evidence>
<reference evidence="1 2" key="1">
    <citation type="journal article" date="2018" name="Sci. Rep.">
        <title>Genomic signatures of local adaptation to the degree of environmental predictability in rotifers.</title>
        <authorList>
            <person name="Franch-Gras L."/>
            <person name="Hahn C."/>
            <person name="Garcia-Roger E.M."/>
            <person name="Carmona M.J."/>
            <person name="Serra M."/>
            <person name="Gomez A."/>
        </authorList>
    </citation>
    <scope>NUCLEOTIDE SEQUENCE [LARGE SCALE GENOMIC DNA]</scope>
    <source>
        <strain evidence="1">HYR1</strain>
    </source>
</reference>